<feature type="compositionally biased region" description="Low complexity" evidence="1">
    <location>
        <begin position="195"/>
        <end position="208"/>
    </location>
</feature>
<dbReference type="Proteomes" id="UP000257648">
    <property type="component" value="Segment"/>
</dbReference>
<evidence type="ECO:0000313" key="2">
    <source>
        <dbReference type="EMBL" id="AXQ70563.1"/>
    </source>
</evidence>
<name>A0A385EFI0_9CAUD</name>
<organism evidence="2 3">
    <name type="scientific">Synechococcus phage S-T4</name>
    <dbReference type="NCBI Taxonomy" id="2268578"/>
    <lineage>
        <taxon>Viruses</taxon>
        <taxon>Duplodnaviria</taxon>
        <taxon>Heunggongvirae</taxon>
        <taxon>Uroviricota</taxon>
        <taxon>Caudoviricetes</taxon>
        <taxon>Pantevenvirales</taxon>
        <taxon>Kyanoviridae</taxon>
        <taxon>Tamkungvirus</taxon>
        <taxon>Tamkungvirus ST4</taxon>
    </lineage>
</organism>
<dbReference type="GeneID" id="55001944"/>
<feature type="region of interest" description="Disordered" evidence="1">
    <location>
        <begin position="188"/>
        <end position="259"/>
    </location>
</feature>
<proteinExistence type="predicted"/>
<dbReference type="RefSeq" id="YP_009810922.1">
    <property type="nucleotide sequence ID" value="NC_048049.1"/>
</dbReference>
<reference evidence="3" key="1">
    <citation type="submission" date="2018-05" db="EMBL/GenBank/DDBJ databases">
        <authorList>
            <person name="You S."/>
        </authorList>
    </citation>
    <scope>NUCLEOTIDE SEQUENCE [LARGE SCALE GENOMIC DNA]</scope>
</reference>
<protein>
    <submittedName>
        <fullName evidence="2">Peptidase</fullName>
    </submittedName>
</protein>
<accession>A0A385EFI0</accession>
<feature type="compositionally biased region" description="Acidic residues" evidence="1">
    <location>
        <begin position="210"/>
        <end position="225"/>
    </location>
</feature>
<feature type="compositionally biased region" description="Basic and acidic residues" evidence="1">
    <location>
        <begin position="249"/>
        <end position="259"/>
    </location>
</feature>
<evidence type="ECO:0000256" key="1">
    <source>
        <dbReference type="SAM" id="MobiDB-lite"/>
    </source>
</evidence>
<sequence>MAVKHEIKSQLAKLLATEDLIVEHKNVETACFNVHTRVLTLPMWEKASNVVYDLLVGHEVGHALFTPDEDWSKNHKIPPQFVNVVEDARIEKLMKRKYPGLSKTFFRGYGELSDNDFFSLEDEDISKFNLADRLNLWFKIGNYVDIPIEGGEEMDIVNMVADSETFADAILAAEVLYKYCKDQQDSQKKVDDLNNNDGQSGSSSQSQDFIENDSEDGENSDDTSESDEKVNDDADLDTPSYEDQQSESEDPKVHTESSFEENIKDLINKNSFENVYIELPQVNLETVIIDYTEIHKYVNESYAEQQKIFDNAAQTYSRAPQNIFGSADKEYMSYKKSAQKEVNYLVKEFECKKSADSYSRATVSKTGVLDCTKLHTYKYNEDLFKKVTTLADGKNHGLIFVLDWSGSMADIMMDTVKQLFNLIWFCKKTNIPFDVYAFTNNWKRVTYDENDKPVYPEKHYDPKNGLINVVPDFCLMNFISNRTKTSEFESCMRNIWRMAYSYRNHVFYSSPGQVELSGTPLNEALISLHQILPKFQKDNKLQKVQCVVLTDGEAHQLNRHYEMMRKWDTEPFMGTRSIDPAVTFLRDRKLGKTYKFGYNYHEFTETILDNLQDRFPYVNFIGIRVLAPREASRFMRLYTNYDHEKVSQLENTWKKDRSFVMKNVGYHAYFGLSSNALSQETEFDVKEDATKAQIRSAFKKSLSSKKMNKKILSEFISMVV</sequence>
<dbReference type="InterPro" id="IPR036465">
    <property type="entry name" value="vWFA_dom_sf"/>
</dbReference>
<keyword evidence="3" id="KW-1185">Reference proteome</keyword>
<evidence type="ECO:0000313" key="3">
    <source>
        <dbReference type="Proteomes" id="UP000257648"/>
    </source>
</evidence>
<dbReference type="EMBL" id="MH412654">
    <property type="protein sequence ID" value="AXQ70563.1"/>
    <property type="molecule type" value="Genomic_DNA"/>
</dbReference>
<dbReference type="KEGG" id="vg:55001944"/>
<dbReference type="SUPFAM" id="SSF53300">
    <property type="entry name" value="vWA-like"/>
    <property type="match status" value="1"/>
</dbReference>